<feature type="compositionally biased region" description="Basic and acidic residues" evidence="8">
    <location>
        <begin position="352"/>
        <end position="365"/>
    </location>
</feature>
<evidence type="ECO:0000256" key="2">
    <source>
        <dbReference type="ARBA" id="ARBA00009170"/>
    </source>
</evidence>
<evidence type="ECO:0000259" key="10">
    <source>
        <dbReference type="Pfam" id="PF17171"/>
    </source>
</evidence>
<feature type="compositionally biased region" description="Basic and acidic residues" evidence="8">
    <location>
        <begin position="379"/>
        <end position="388"/>
    </location>
</feature>
<protein>
    <recommendedName>
        <fullName evidence="13">Metaxin-2</fullName>
    </recommendedName>
</protein>
<feature type="region of interest" description="Disordered" evidence="8">
    <location>
        <begin position="316"/>
        <end position="391"/>
    </location>
</feature>
<comment type="caution">
    <text evidence="11">The sequence shown here is derived from an EMBL/GenBank/DDBJ whole genome shotgun (WGS) entry which is preliminary data.</text>
</comment>
<dbReference type="PANTHER" id="PTHR12289">
    <property type="entry name" value="METAXIN RELATED"/>
    <property type="match status" value="1"/>
</dbReference>
<evidence type="ECO:0000256" key="8">
    <source>
        <dbReference type="SAM" id="MobiDB-lite"/>
    </source>
</evidence>
<evidence type="ECO:0008006" key="13">
    <source>
        <dbReference type="Google" id="ProtNLM"/>
    </source>
</evidence>
<keyword evidence="12" id="KW-1185">Reference proteome</keyword>
<dbReference type="GO" id="GO:0015031">
    <property type="term" value="P:protein transport"/>
    <property type="evidence" value="ECO:0007669"/>
    <property type="project" value="UniProtKB-KW"/>
</dbReference>
<evidence type="ECO:0000313" key="11">
    <source>
        <dbReference type="EMBL" id="KAI8036731.1"/>
    </source>
</evidence>
<evidence type="ECO:0000256" key="6">
    <source>
        <dbReference type="ARBA" id="ARBA00023128"/>
    </source>
</evidence>
<dbReference type="AlphaFoldDB" id="A0A9P9YGV7"/>
<evidence type="ECO:0000259" key="9">
    <source>
        <dbReference type="Pfam" id="PF10568"/>
    </source>
</evidence>
<dbReference type="InterPro" id="IPR036282">
    <property type="entry name" value="Glutathione-S-Trfase_C_sf"/>
</dbReference>
<dbReference type="InterPro" id="IPR050931">
    <property type="entry name" value="Mito_Protein_Transport_Metaxin"/>
</dbReference>
<dbReference type="PANTHER" id="PTHR12289:SF38">
    <property type="entry name" value="METAXIN-2"/>
    <property type="match status" value="1"/>
</dbReference>
<dbReference type="CDD" id="cd03079">
    <property type="entry name" value="GST_N_Metaxin2"/>
    <property type="match status" value="1"/>
</dbReference>
<sequence>MTSQLLSQLNTADKLAAEPWPEDATLYQPYEAEQILLPENASCLAVKAYLKMCNLPFGIRSCANAEHMSPGGRMTKLPFIRAGAFIFAEFEPIVNFVEQKDMAIGSWQDEDEKADMRTYVSLVENIFTMAELYISFKNERVYKEVTAPRNGVVFPWPLNHMQNYGKRRNALRLLKVYQWDDLDIDSVIEKVAKCCETLEYKLKESPDTPFFYGDQPCELDAIAFGHLFSILTTNLPNMALAQTVQKFKHLVEFCRFVDEKYFQTSKELQTLSSSDTKRSKWEYFCQMRHIMEYNDYEFESDADSMPKWSYKESIPVQKKSPNELQSDNEASDSSIEFEFPEPEVNRYNSKRSHAEVSDDSKDEIPSKNLRLESNFSEGKATESIHSENESDSTVEFVLPELSSKRYKRKRTKAVGEEMLALQRETLDVLRNIAKDLSSFHEKFLNALKPMHQRRSS</sequence>
<dbReference type="InterPro" id="IPR019564">
    <property type="entry name" value="Sam37/metaxin_N"/>
</dbReference>
<evidence type="ECO:0000313" key="12">
    <source>
        <dbReference type="Proteomes" id="UP001059596"/>
    </source>
</evidence>
<evidence type="ECO:0000256" key="4">
    <source>
        <dbReference type="ARBA" id="ARBA00022787"/>
    </source>
</evidence>
<reference evidence="11" key="1">
    <citation type="journal article" date="2023" name="Genome Biol. Evol.">
        <title>Long-read-based Genome Assembly of Drosophila gunungcola Reveals Fewer Chemosensory Genes in Flower-breeding Species.</title>
        <authorList>
            <person name="Negi A."/>
            <person name="Liao B.Y."/>
            <person name="Yeh S.D."/>
        </authorList>
    </citation>
    <scope>NUCLEOTIDE SEQUENCE</scope>
    <source>
        <strain evidence="11">Sukarami</strain>
    </source>
</reference>
<evidence type="ECO:0000256" key="1">
    <source>
        <dbReference type="ARBA" id="ARBA00004294"/>
    </source>
</evidence>
<evidence type="ECO:0000256" key="7">
    <source>
        <dbReference type="ARBA" id="ARBA00023136"/>
    </source>
</evidence>
<dbReference type="CDD" id="cd03211">
    <property type="entry name" value="GST_C_Metaxin2"/>
    <property type="match status" value="1"/>
</dbReference>
<keyword evidence="5" id="KW-0653">Protein transport</keyword>
<feature type="domain" description="Mitochondrial outer membrane transport complex Sam37/metaxin N-terminal" evidence="9">
    <location>
        <begin position="43"/>
        <end position="165"/>
    </location>
</feature>
<dbReference type="InterPro" id="IPR033468">
    <property type="entry name" value="Metaxin_GST"/>
</dbReference>
<keyword evidence="7" id="KW-0472">Membrane</keyword>
<gene>
    <name evidence="11" type="ORF">M5D96_010532</name>
</gene>
<evidence type="ECO:0000256" key="3">
    <source>
        <dbReference type="ARBA" id="ARBA00022448"/>
    </source>
</evidence>
<dbReference type="SUPFAM" id="SSF47616">
    <property type="entry name" value="GST C-terminal domain-like"/>
    <property type="match status" value="1"/>
</dbReference>
<keyword evidence="6" id="KW-0496">Mitochondrion</keyword>
<comment type="subcellular location">
    <subcellularLocation>
        <location evidence="1">Mitochondrion outer membrane</location>
    </subcellularLocation>
</comment>
<dbReference type="Pfam" id="PF17171">
    <property type="entry name" value="GST_C_6"/>
    <property type="match status" value="1"/>
</dbReference>
<organism evidence="11 12">
    <name type="scientific">Drosophila gunungcola</name>
    <name type="common">fruit fly</name>
    <dbReference type="NCBI Taxonomy" id="103775"/>
    <lineage>
        <taxon>Eukaryota</taxon>
        <taxon>Metazoa</taxon>
        <taxon>Ecdysozoa</taxon>
        <taxon>Arthropoda</taxon>
        <taxon>Hexapoda</taxon>
        <taxon>Insecta</taxon>
        <taxon>Pterygota</taxon>
        <taxon>Neoptera</taxon>
        <taxon>Endopterygota</taxon>
        <taxon>Diptera</taxon>
        <taxon>Brachycera</taxon>
        <taxon>Muscomorpha</taxon>
        <taxon>Ephydroidea</taxon>
        <taxon>Drosophilidae</taxon>
        <taxon>Drosophila</taxon>
        <taxon>Sophophora</taxon>
    </lineage>
</organism>
<dbReference type="GO" id="GO:0007005">
    <property type="term" value="P:mitochondrion organization"/>
    <property type="evidence" value="ECO:0007669"/>
    <property type="project" value="TreeGrafter"/>
</dbReference>
<comment type="similarity">
    <text evidence="2">Belongs to the metaxin family.</text>
</comment>
<accession>A0A9P9YGV7</accession>
<dbReference type="EMBL" id="JAMKOV010000015">
    <property type="protein sequence ID" value="KAI8036731.1"/>
    <property type="molecule type" value="Genomic_DNA"/>
</dbReference>
<keyword evidence="4" id="KW-1000">Mitochondrion outer membrane</keyword>
<name>A0A9P9YGV7_9MUSC</name>
<dbReference type="Pfam" id="PF10568">
    <property type="entry name" value="Tom37"/>
    <property type="match status" value="1"/>
</dbReference>
<feature type="domain" description="Metaxin glutathione S-transferase" evidence="10">
    <location>
        <begin position="192"/>
        <end position="255"/>
    </location>
</feature>
<keyword evidence="3" id="KW-0813">Transport</keyword>
<dbReference type="GO" id="GO:0001401">
    <property type="term" value="C:SAM complex"/>
    <property type="evidence" value="ECO:0007669"/>
    <property type="project" value="InterPro"/>
</dbReference>
<proteinExistence type="inferred from homology"/>
<feature type="compositionally biased region" description="Polar residues" evidence="8">
    <location>
        <begin position="322"/>
        <end position="334"/>
    </location>
</feature>
<dbReference type="Proteomes" id="UP001059596">
    <property type="component" value="Unassembled WGS sequence"/>
</dbReference>
<evidence type="ECO:0000256" key="5">
    <source>
        <dbReference type="ARBA" id="ARBA00022927"/>
    </source>
</evidence>